<evidence type="ECO:0000256" key="1">
    <source>
        <dbReference type="SAM" id="Phobius"/>
    </source>
</evidence>
<feature type="transmembrane region" description="Helical" evidence="1">
    <location>
        <begin position="33"/>
        <end position="50"/>
    </location>
</feature>
<evidence type="ECO:0000313" key="2">
    <source>
        <dbReference type="EMBL" id="MCF2564575.1"/>
    </source>
</evidence>
<gene>
    <name evidence="2" type="ORF">I6E12_10715</name>
</gene>
<reference evidence="2 3" key="1">
    <citation type="submission" date="2020-12" db="EMBL/GenBank/DDBJ databases">
        <title>Whole genome sequences of gut porcine anaerobes.</title>
        <authorList>
            <person name="Kubasova T."/>
            <person name="Jahodarova E."/>
            <person name="Rychlik I."/>
        </authorList>
    </citation>
    <scope>NUCLEOTIDE SEQUENCE [LARGE SCALE GENOMIC DNA]</scope>
    <source>
        <strain evidence="2 3">An925</strain>
    </source>
</reference>
<dbReference type="Proteomes" id="UP001200470">
    <property type="component" value="Unassembled WGS sequence"/>
</dbReference>
<proteinExistence type="predicted"/>
<organism evidence="2 3">
    <name type="scientific">Xylanibacter brevis</name>
    <dbReference type="NCBI Taxonomy" id="83231"/>
    <lineage>
        <taxon>Bacteria</taxon>
        <taxon>Pseudomonadati</taxon>
        <taxon>Bacteroidota</taxon>
        <taxon>Bacteroidia</taxon>
        <taxon>Bacteroidales</taxon>
        <taxon>Prevotellaceae</taxon>
        <taxon>Xylanibacter</taxon>
    </lineage>
</organism>
<sequence length="138" mass="15476">MMTTTNTTAFKRMGRILSLVFSDYNEARTFREAFLRLVLYSVLFVIGYRLNLVFDNVPDGRIFDGYVMAALFCGLSVLSGFMNNMICIGGCLTMLLFMVIKLAISVTIGIIALPICVSMNMYQLIKYGTVIVNFCNQS</sequence>
<keyword evidence="3" id="KW-1185">Reference proteome</keyword>
<dbReference type="EMBL" id="JADYTN010000028">
    <property type="protein sequence ID" value="MCF2564575.1"/>
    <property type="molecule type" value="Genomic_DNA"/>
</dbReference>
<keyword evidence="1" id="KW-1133">Transmembrane helix</keyword>
<accession>A0ABS9CI73</accession>
<keyword evidence="1" id="KW-0472">Membrane</keyword>
<comment type="caution">
    <text evidence="2">The sequence shown here is derived from an EMBL/GenBank/DDBJ whole genome shotgun (WGS) entry which is preliminary data.</text>
</comment>
<name>A0ABS9CI73_9BACT</name>
<evidence type="ECO:0000313" key="3">
    <source>
        <dbReference type="Proteomes" id="UP001200470"/>
    </source>
</evidence>
<protein>
    <submittedName>
        <fullName evidence="2">Uncharacterized protein</fullName>
    </submittedName>
</protein>
<keyword evidence="1" id="KW-0812">Transmembrane</keyword>
<feature type="transmembrane region" description="Helical" evidence="1">
    <location>
        <begin position="62"/>
        <end position="82"/>
    </location>
</feature>
<feature type="transmembrane region" description="Helical" evidence="1">
    <location>
        <begin position="94"/>
        <end position="117"/>
    </location>
</feature>
<dbReference type="RefSeq" id="WP_301638522.1">
    <property type="nucleotide sequence ID" value="NZ_JADYTN010000028.1"/>
</dbReference>